<comment type="cofactor">
    <cofactor evidence="1 6">
        <name>FAD</name>
        <dbReference type="ChEBI" id="CHEBI:57692"/>
    </cofactor>
</comment>
<evidence type="ECO:0000256" key="1">
    <source>
        <dbReference type="ARBA" id="ARBA00001974"/>
    </source>
</evidence>
<dbReference type="RefSeq" id="WP_091848931.1">
    <property type="nucleotide sequence ID" value="NZ_FOHZ01000002.1"/>
</dbReference>
<dbReference type="InterPro" id="IPR006091">
    <property type="entry name" value="Acyl-CoA_Oxase/DH_mid-dom"/>
</dbReference>
<reference evidence="11" key="1">
    <citation type="submission" date="2016-10" db="EMBL/GenBank/DDBJ databases">
        <authorList>
            <person name="Varghese N."/>
            <person name="Submissions S."/>
        </authorList>
    </citation>
    <scope>NUCLEOTIDE SEQUENCE [LARGE SCALE GENOMIC DNA]</scope>
    <source>
        <strain evidence="11">CGMCC 1.6489</strain>
    </source>
</reference>
<accession>A0A1I0A8B1</accession>
<dbReference type="Proteomes" id="UP000198762">
    <property type="component" value="Unassembled WGS sequence"/>
</dbReference>
<evidence type="ECO:0000313" key="10">
    <source>
        <dbReference type="EMBL" id="SES90386.1"/>
    </source>
</evidence>
<feature type="domain" description="Acyl-CoA oxidase/dehydrogenase middle" evidence="8">
    <location>
        <begin position="123"/>
        <end position="210"/>
    </location>
</feature>
<dbReference type="Pfam" id="PF02770">
    <property type="entry name" value="Acyl-CoA_dh_M"/>
    <property type="match status" value="1"/>
</dbReference>
<keyword evidence="5 6" id="KW-0560">Oxidoreductase</keyword>
<dbReference type="GO" id="GO:0050660">
    <property type="term" value="F:flavin adenine dinucleotide binding"/>
    <property type="evidence" value="ECO:0007669"/>
    <property type="project" value="InterPro"/>
</dbReference>
<dbReference type="OrthoDB" id="9769473at2"/>
<dbReference type="SUPFAM" id="SSF47203">
    <property type="entry name" value="Acyl-CoA dehydrogenase C-terminal domain-like"/>
    <property type="match status" value="1"/>
</dbReference>
<keyword evidence="3 6" id="KW-0285">Flavoprotein</keyword>
<keyword evidence="4 6" id="KW-0274">FAD</keyword>
<dbReference type="Gene3D" id="2.40.110.10">
    <property type="entry name" value="Butyryl-CoA Dehydrogenase, subunit A, domain 2"/>
    <property type="match status" value="1"/>
</dbReference>
<gene>
    <name evidence="10" type="ORF">SAMN04487962_102254</name>
</gene>
<dbReference type="AlphaFoldDB" id="A0A1I0A8B1"/>
<dbReference type="SUPFAM" id="SSF56645">
    <property type="entry name" value="Acyl-CoA dehydrogenase NM domain-like"/>
    <property type="match status" value="1"/>
</dbReference>
<evidence type="ECO:0000256" key="2">
    <source>
        <dbReference type="ARBA" id="ARBA00009347"/>
    </source>
</evidence>
<dbReference type="CDD" id="cd00567">
    <property type="entry name" value="ACAD"/>
    <property type="match status" value="1"/>
</dbReference>
<dbReference type="InterPro" id="IPR046373">
    <property type="entry name" value="Acyl-CoA_Oxase/DH_mid-dom_sf"/>
</dbReference>
<dbReference type="InterPro" id="IPR013786">
    <property type="entry name" value="AcylCoA_DH/ox_N"/>
</dbReference>
<dbReference type="Pfam" id="PF00441">
    <property type="entry name" value="Acyl-CoA_dh_1"/>
    <property type="match status" value="1"/>
</dbReference>
<dbReference type="STRING" id="430453.SAMN04487962_102254"/>
<dbReference type="InterPro" id="IPR036250">
    <property type="entry name" value="AcylCo_DH-like_C"/>
</dbReference>
<dbReference type="GO" id="GO:0003995">
    <property type="term" value="F:acyl-CoA dehydrogenase activity"/>
    <property type="evidence" value="ECO:0007669"/>
    <property type="project" value="TreeGrafter"/>
</dbReference>
<dbReference type="InterPro" id="IPR037069">
    <property type="entry name" value="AcylCoA_DH/ox_N_sf"/>
</dbReference>
<dbReference type="PANTHER" id="PTHR43884:SF20">
    <property type="entry name" value="ACYL-COA DEHYDROGENASE FADE28"/>
    <property type="match status" value="1"/>
</dbReference>
<feature type="domain" description="Acyl-CoA dehydrogenase/oxidase N-terminal" evidence="9">
    <location>
        <begin position="7"/>
        <end position="83"/>
    </location>
</feature>
<evidence type="ECO:0000259" key="8">
    <source>
        <dbReference type="Pfam" id="PF02770"/>
    </source>
</evidence>
<evidence type="ECO:0000256" key="5">
    <source>
        <dbReference type="ARBA" id="ARBA00023002"/>
    </source>
</evidence>
<evidence type="ECO:0000256" key="3">
    <source>
        <dbReference type="ARBA" id="ARBA00022630"/>
    </source>
</evidence>
<comment type="similarity">
    <text evidence="2 6">Belongs to the acyl-CoA dehydrogenase family.</text>
</comment>
<dbReference type="Gene3D" id="1.20.140.10">
    <property type="entry name" value="Butyryl-CoA Dehydrogenase, subunit A, domain 3"/>
    <property type="match status" value="1"/>
</dbReference>
<dbReference type="EMBL" id="FOHZ01000002">
    <property type="protein sequence ID" value="SES90386.1"/>
    <property type="molecule type" value="Genomic_DNA"/>
</dbReference>
<dbReference type="PANTHER" id="PTHR43884">
    <property type="entry name" value="ACYL-COA DEHYDROGENASE"/>
    <property type="match status" value="1"/>
</dbReference>
<sequence length="378" mass="41156">MSTLSQETRSMLEDSVNRFVQGEYTFDDRKRNLKEHQGQSPSHWQTFAEMGWLAIPFAEEQGGLGGDNTDTLGVMKGFGRGLVTEPYLGVLAAARLLALAEAKGEGAELLAGIISGARQAVFACEEPQSRGNPLAVATRAEPDGSGYRLSGEKIAVMHSLTASHVLVSARSEGDYTDHGGIDLFLVELDSPGVDVTGYPMIDGHQGANMRFDGVAVSAAQRLTDEGEAATIILQVHSESLLMLAAEAVGIMETLVKKTVAYTRTRKQFGVALAEFQVLQHRMAEMYIETTSLANLLTQTAHRWTGADVHQQAILASKLKARLGQAARYVGQQAIQLHGGIGMTDELDIGHYFKRLTSIELQLGNAEWHRKRLWREHAA</sequence>
<dbReference type="Pfam" id="PF02771">
    <property type="entry name" value="Acyl-CoA_dh_N"/>
    <property type="match status" value="1"/>
</dbReference>
<organism evidence="10 11">
    <name type="scientific">Marinobacter segnicrescens</name>
    <dbReference type="NCBI Taxonomy" id="430453"/>
    <lineage>
        <taxon>Bacteria</taxon>
        <taxon>Pseudomonadati</taxon>
        <taxon>Pseudomonadota</taxon>
        <taxon>Gammaproteobacteria</taxon>
        <taxon>Pseudomonadales</taxon>
        <taxon>Marinobacteraceae</taxon>
        <taxon>Marinobacter</taxon>
    </lineage>
</organism>
<dbReference type="Gene3D" id="1.10.540.10">
    <property type="entry name" value="Acyl-CoA dehydrogenase/oxidase, N-terminal domain"/>
    <property type="match status" value="1"/>
</dbReference>
<evidence type="ECO:0000259" key="9">
    <source>
        <dbReference type="Pfam" id="PF02771"/>
    </source>
</evidence>
<evidence type="ECO:0000259" key="7">
    <source>
        <dbReference type="Pfam" id="PF00441"/>
    </source>
</evidence>
<evidence type="ECO:0000256" key="4">
    <source>
        <dbReference type="ARBA" id="ARBA00022827"/>
    </source>
</evidence>
<protein>
    <submittedName>
        <fullName evidence="10">Acyl-CoA dehydrogenase</fullName>
    </submittedName>
</protein>
<name>A0A1I0A8B1_9GAMM</name>
<dbReference type="InterPro" id="IPR009100">
    <property type="entry name" value="AcylCoA_DH/oxidase_NM_dom_sf"/>
</dbReference>
<dbReference type="InterPro" id="IPR009075">
    <property type="entry name" value="AcylCo_DH/oxidase_C"/>
</dbReference>
<evidence type="ECO:0000313" key="11">
    <source>
        <dbReference type="Proteomes" id="UP000198762"/>
    </source>
</evidence>
<feature type="domain" description="Acyl-CoA dehydrogenase/oxidase C-terminal" evidence="7">
    <location>
        <begin position="241"/>
        <end position="372"/>
    </location>
</feature>
<keyword evidence="11" id="KW-1185">Reference proteome</keyword>
<evidence type="ECO:0000256" key="6">
    <source>
        <dbReference type="RuleBase" id="RU362125"/>
    </source>
</evidence>
<proteinExistence type="inferred from homology"/>